<evidence type="ECO:0000256" key="4">
    <source>
        <dbReference type="ARBA" id="ARBA00022777"/>
    </source>
</evidence>
<evidence type="ECO:0000313" key="11">
    <source>
        <dbReference type="EMBL" id="KAK3264845.1"/>
    </source>
</evidence>
<evidence type="ECO:0000256" key="3">
    <source>
        <dbReference type="ARBA" id="ARBA00022741"/>
    </source>
</evidence>
<dbReference type="SUPFAM" id="SSF55021">
    <property type="entry name" value="ACT-like"/>
    <property type="match status" value="2"/>
</dbReference>
<organism evidence="11 12">
    <name type="scientific">Cymbomonas tetramitiformis</name>
    <dbReference type="NCBI Taxonomy" id="36881"/>
    <lineage>
        <taxon>Eukaryota</taxon>
        <taxon>Viridiplantae</taxon>
        <taxon>Chlorophyta</taxon>
        <taxon>Pyramimonadophyceae</taxon>
        <taxon>Pyramimonadales</taxon>
        <taxon>Pyramimonadaceae</taxon>
        <taxon>Cymbomonas</taxon>
    </lineage>
</organism>
<dbReference type="GO" id="GO:0004072">
    <property type="term" value="F:aspartate kinase activity"/>
    <property type="evidence" value="ECO:0007669"/>
    <property type="project" value="UniProtKB-EC"/>
</dbReference>
<evidence type="ECO:0000256" key="2">
    <source>
        <dbReference type="ARBA" id="ARBA00022679"/>
    </source>
</evidence>
<dbReference type="GO" id="GO:0009089">
    <property type="term" value="P:lysine biosynthetic process via diaminopimelate"/>
    <property type="evidence" value="ECO:0007669"/>
    <property type="project" value="InterPro"/>
</dbReference>
<dbReference type="Gene3D" id="3.30.70.260">
    <property type="match status" value="2"/>
</dbReference>
<dbReference type="SUPFAM" id="SSF53633">
    <property type="entry name" value="Carbamate kinase-like"/>
    <property type="match status" value="1"/>
</dbReference>
<comment type="pathway">
    <text evidence="8">Amino-acid biosynthesis; L-threonine biosynthesis; L-threonine from L-aspartate: step 1/5.</text>
</comment>
<evidence type="ECO:0000256" key="8">
    <source>
        <dbReference type="RuleBase" id="RU004249"/>
    </source>
</evidence>
<dbReference type="InterPro" id="IPR054352">
    <property type="entry name" value="ACT_Aspartokinase"/>
</dbReference>
<dbReference type="Pfam" id="PF22468">
    <property type="entry name" value="ACT_9"/>
    <property type="match status" value="1"/>
</dbReference>
<evidence type="ECO:0000256" key="1">
    <source>
        <dbReference type="ARBA" id="ARBA00010122"/>
    </source>
</evidence>
<accession>A0AAE0KY82</accession>
<dbReference type="InterPro" id="IPR036393">
    <property type="entry name" value="AceGlu_kinase-like_sf"/>
</dbReference>
<proteinExistence type="inferred from homology"/>
<dbReference type="GO" id="GO:0009090">
    <property type="term" value="P:homoserine biosynthetic process"/>
    <property type="evidence" value="ECO:0007669"/>
    <property type="project" value="TreeGrafter"/>
</dbReference>
<keyword evidence="2 7" id="KW-0808">Transferase</keyword>
<sequence>MGKTTNNLLLAGEQAVNSVTDSDTLDGLTRSLIEHTSVQIGEDVEDSEECSLGCEYLCTFQNIVKLHHDTCDELGIPRATVQELLNDLERLLLGIALMKEISPRTKDLLVSFGERMSTRIFAKYVNDTLKEPAKQYDAWDIGFVSSDEFTNARIDYDKSLANVKEKLTFGADDTPHMPIITGFLAKGEATGAITTLGRGGSDLSATIVGCALGLKEVQVWKDVDGIMSTDPRRAPNAVTVPFLTFEEATELAFFGATVLHPQAMAPARRIDMPVRVKNSYNPPGAGTLITGSRDMSDVLLTSIVLKSNVTLVDVMSERKTGFIGFASSVFLTLRELSISTDVVATSETSITASLDPAQLWSRELSSEELKEMVETLEEKCQSKVTLLTNKAIVSLIGNVNRTAEILMTVFTVFHAEGIQVQMISQGASKVNISLVVDNDEADDIIMRLHREFFE</sequence>
<dbReference type="EMBL" id="LGRX02014327">
    <property type="protein sequence ID" value="KAK3264845.1"/>
    <property type="molecule type" value="Genomic_DNA"/>
</dbReference>
<keyword evidence="4 7" id="KW-0418">Kinase</keyword>
<evidence type="ECO:0000259" key="9">
    <source>
        <dbReference type="Pfam" id="PF00696"/>
    </source>
</evidence>
<dbReference type="PIRSF" id="PIRSF000726">
    <property type="entry name" value="Asp_kin"/>
    <property type="match status" value="1"/>
</dbReference>
<comment type="catalytic activity">
    <reaction evidence="6 7">
        <text>L-aspartate + ATP = 4-phospho-L-aspartate + ADP</text>
        <dbReference type="Rhea" id="RHEA:23776"/>
        <dbReference type="ChEBI" id="CHEBI:29991"/>
        <dbReference type="ChEBI" id="CHEBI:30616"/>
        <dbReference type="ChEBI" id="CHEBI:57535"/>
        <dbReference type="ChEBI" id="CHEBI:456216"/>
        <dbReference type="EC" id="2.7.2.4"/>
    </reaction>
</comment>
<evidence type="ECO:0000259" key="10">
    <source>
        <dbReference type="Pfam" id="PF22468"/>
    </source>
</evidence>
<dbReference type="PANTHER" id="PTHR21499">
    <property type="entry name" value="ASPARTATE KINASE"/>
    <property type="match status" value="1"/>
</dbReference>
<comment type="similarity">
    <text evidence="1 7">Belongs to the aspartokinase family.</text>
</comment>
<gene>
    <name evidence="11" type="ORF">CYMTET_26453</name>
</gene>
<dbReference type="PANTHER" id="PTHR21499:SF59">
    <property type="entry name" value="ASPARTOKINASE"/>
    <property type="match status" value="1"/>
</dbReference>
<keyword evidence="3" id="KW-0547">Nucleotide-binding</keyword>
<reference evidence="11 12" key="1">
    <citation type="journal article" date="2015" name="Genome Biol. Evol.">
        <title>Comparative Genomics of a Bacterivorous Green Alga Reveals Evolutionary Causalities and Consequences of Phago-Mixotrophic Mode of Nutrition.</title>
        <authorList>
            <person name="Burns J.A."/>
            <person name="Paasch A."/>
            <person name="Narechania A."/>
            <person name="Kim E."/>
        </authorList>
    </citation>
    <scope>NUCLEOTIDE SEQUENCE [LARGE SCALE GENOMIC DNA]</scope>
    <source>
        <strain evidence="11 12">PLY_AMNH</strain>
    </source>
</reference>
<dbReference type="GO" id="GO:0009570">
    <property type="term" value="C:chloroplast stroma"/>
    <property type="evidence" value="ECO:0007669"/>
    <property type="project" value="TreeGrafter"/>
</dbReference>
<dbReference type="InterPro" id="IPR001048">
    <property type="entry name" value="Asp/Glu/Uridylate_kinase"/>
</dbReference>
<dbReference type="InterPro" id="IPR005260">
    <property type="entry name" value="Asp_kin_monofn"/>
</dbReference>
<dbReference type="AlphaFoldDB" id="A0AAE0KY82"/>
<keyword evidence="8" id="KW-0028">Amino-acid biosynthesis</keyword>
<dbReference type="GO" id="GO:0005829">
    <property type="term" value="C:cytosol"/>
    <property type="evidence" value="ECO:0007669"/>
    <property type="project" value="TreeGrafter"/>
</dbReference>
<evidence type="ECO:0000256" key="6">
    <source>
        <dbReference type="ARBA" id="ARBA00047872"/>
    </source>
</evidence>
<dbReference type="InterPro" id="IPR045865">
    <property type="entry name" value="ACT-like_dom_sf"/>
</dbReference>
<dbReference type="GO" id="GO:0005524">
    <property type="term" value="F:ATP binding"/>
    <property type="evidence" value="ECO:0007669"/>
    <property type="project" value="UniProtKB-KW"/>
</dbReference>
<comment type="pathway">
    <text evidence="8">Amino-acid biosynthesis; L-methionine biosynthesis via de novo pathway; L-homoserine from L-aspartate: step 1/3.</text>
</comment>
<evidence type="ECO:0000313" key="12">
    <source>
        <dbReference type="Proteomes" id="UP001190700"/>
    </source>
</evidence>
<dbReference type="Proteomes" id="UP001190700">
    <property type="component" value="Unassembled WGS sequence"/>
</dbReference>
<evidence type="ECO:0000256" key="7">
    <source>
        <dbReference type="RuleBase" id="RU003448"/>
    </source>
</evidence>
<evidence type="ECO:0000256" key="5">
    <source>
        <dbReference type="ARBA" id="ARBA00022840"/>
    </source>
</evidence>
<dbReference type="Gene3D" id="3.40.1160.10">
    <property type="entry name" value="Acetylglutamate kinase-like"/>
    <property type="match status" value="1"/>
</dbReference>
<dbReference type="EC" id="2.7.2.4" evidence="7"/>
<protein>
    <recommendedName>
        <fullName evidence="7">Aspartokinase</fullName>
        <ecNumber evidence="7">2.7.2.4</ecNumber>
    </recommendedName>
</protein>
<dbReference type="Pfam" id="PF00696">
    <property type="entry name" value="AA_kinase"/>
    <property type="match status" value="1"/>
</dbReference>
<dbReference type="InterPro" id="IPR001341">
    <property type="entry name" value="Asp_kinase"/>
</dbReference>
<keyword evidence="12" id="KW-1185">Reference proteome</keyword>
<dbReference type="InterPro" id="IPR042199">
    <property type="entry name" value="AsparK_Bifunc_asparK/hSer_DH"/>
</dbReference>
<dbReference type="NCBIfam" id="TIGR00657">
    <property type="entry name" value="asp_kinases"/>
    <property type="match status" value="1"/>
</dbReference>
<feature type="domain" description="Aspartokinase ACT" evidence="10">
    <location>
        <begin position="393"/>
        <end position="452"/>
    </location>
</feature>
<comment type="caution">
    <text evidence="11">The sequence shown here is derived from an EMBL/GenBank/DDBJ whole genome shotgun (WGS) entry which is preliminary data.</text>
</comment>
<dbReference type="Gene3D" id="1.20.120.1320">
    <property type="entry name" value="Aspartokinase, catalytic domain"/>
    <property type="match status" value="1"/>
</dbReference>
<feature type="domain" description="Aspartate/glutamate/uridylate kinase" evidence="9">
    <location>
        <begin position="103"/>
        <end position="278"/>
    </location>
</feature>
<keyword evidence="5" id="KW-0067">ATP-binding</keyword>
<name>A0AAE0KY82_9CHLO</name>
<comment type="pathway">
    <text evidence="8">Amino-acid biosynthesis; L-lysine biosynthesis via DAP pathway; (S)-tetrahydrodipicolinate from L-aspartate: step 1/4.</text>
</comment>